<reference evidence="2 3" key="1">
    <citation type="submission" date="2017-12" db="EMBL/GenBank/DDBJ databases">
        <title>Kangiella profundi FT102 completed genome.</title>
        <authorList>
            <person name="Xu J."/>
            <person name="Wang J."/>
            <person name="Lu Y."/>
        </authorList>
    </citation>
    <scope>NUCLEOTIDE SEQUENCE [LARGE SCALE GENOMIC DNA]</scope>
    <source>
        <strain evidence="2 3">FT102</strain>
    </source>
</reference>
<proteinExistence type="predicted"/>
<feature type="transmembrane region" description="Helical" evidence="1">
    <location>
        <begin position="120"/>
        <end position="141"/>
    </location>
</feature>
<feature type="transmembrane region" description="Helical" evidence="1">
    <location>
        <begin position="89"/>
        <end position="108"/>
    </location>
</feature>
<protein>
    <submittedName>
        <fullName evidence="2">Uncharacterized protein</fullName>
    </submittedName>
</protein>
<sequence>MFGLVFTWIAGIGRYWDSPRAELWQYLGLGSVGYVFILALTIWLLLIPLKPVRWSYKNVLIFITLTSPPAILYAIPVERFMSLEAAQSTNAWFLAIVATWRVALLVWFLKSLARLSVMRIVVGTLLPLTLIVVVLSILNLEHVVFNIMAGIKPEERSPNDMAYFVVLGMAYFSMMAAPFLLVIYAWLAYDSRKKS</sequence>
<keyword evidence="3" id="KW-1185">Reference proteome</keyword>
<keyword evidence="1" id="KW-0472">Membrane</keyword>
<accession>A0A2K9ABL0</accession>
<dbReference type="Proteomes" id="UP000232693">
    <property type="component" value="Chromosome"/>
</dbReference>
<feature type="transmembrane region" description="Helical" evidence="1">
    <location>
        <begin position="59"/>
        <end position="77"/>
    </location>
</feature>
<name>A0A2K9ABL0_9GAMM</name>
<keyword evidence="1" id="KW-1133">Transmembrane helix</keyword>
<dbReference type="AlphaFoldDB" id="A0A2K9ABL0"/>
<feature type="transmembrane region" description="Helical" evidence="1">
    <location>
        <begin position="161"/>
        <end position="187"/>
    </location>
</feature>
<feature type="transmembrane region" description="Helical" evidence="1">
    <location>
        <begin position="23"/>
        <end position="47"/>
    </location>
</feature>
<gene>
    <name evidence="2" type="ORF">CW740_05880</name>
</gene>
<evidence type="ECO:0000256" key="1">
    <source>
        <dbReference type="SAM" id="Phobius"/>
    </source>
</evidence>
<dbReference type="KEGG" id="kpd:CW740_05880"/>
<keyword evidence="1" id="KW-0812">Transmembrane</keyword>
<dbReference type="EMBL" id="CP025120">
    <property type="protein sequence ID" value="AUD78807.1"/>
    <property type="molecule type" value="Genomic_DNA"/>
</dbReference>
<organism evidence="2 3">
    <name type="scientific">Kangiella profundi</name>
    <dbReference type="NCBI Taxonomy" id="1561924"/>
    <lineage>
        <taxon>Bacteria</taxon>
        <taxon>Pseudomonadati</taxon>
        <taxon>Pseudomonadota</taxon>
        <taxon>Gammaproteobacteria</taxon>
        <taxon>Kangiellales</taxon>
        <taxon>Kangiellaceae</taxon>
        <taxon>Kangiella</taxon>
    </lineage>
</organism>
<evidence type="ECO:0000313" key="2">
    <source>
        <dbReference type="EMBL" id="AUD78807.1"/>
    </source>
</evidence>
<evidence type="ECO:0000313" key="3">
    <source>
        <dbReference type="Proteomes" id="UP000232693"/>
    </source>
</evidence>